<dbReference type="GO" id="GO:0003677">
    <property type="term" value="F:DNA binding"/>
    <property type="evidence" value="ECO:0007669"/>
    <property type="project" value="UniProtKB-UniRule"/>
</dbReference>
<evidence type="ECO:0000313" key="10">
    <source>
        <dbReference type="EMBL" id="REE81850.1"/>
    </source>
</evidence>
<feature type="coiled-coil region" evidence="7">
    <location>
        <begin position="426"/>
        <end position="453"/>
    </location>
</feature>
<dbReference type="Gene3D" id="3.30.1360.40">
    <property type="match status" value="1"/>
</dbReference>
<dbReference type="GO" id="GO:0005737">
    <property type="term" value="C:cytoplasm"/>
    <property type="evidence" value="ECO:0007669"/>
    <property type="project" value="TreeGrafter"/>
</dbReference>
<feature type="region of interest" description="Disordered" evidence="8">
    <location>
        <begin position="845"/>
        <end position="870"/>
    </location>
</feature>
<dbReference type="Proteomes" id="UP000256429">
    <property type="component" value="Unassembled WGS sequence"/>
</dbReference>
<comment type="caution">
    <text evidence="10">The sequence shown here is derived from an EMBL/GenBank/DDBJ whole genome shotgun (WGS) entry which is preliminary data.</text>
</comment>
<dbReference type="GO" id="GO:0009330">
    <property type="term" value="C:DNA topoisomerase type II (double strand cut, ATP-hydrolyzing) complex"/>
    <property type="evidence" value="ECO:0007669"/>
    <property type="project" value="TreeGrafter"/>
</dbReference>
<evidence type="ECO:0000256" key="3">
    <source>
        <dbReference type="ARBA" id="ARBA00023029"/>
    </source>
</evidence>
<dbReference type="InterPro" id="IPR013757">
    <property type="entry name" value="Topo_IIA_A_a_sf"/>
</dbReference>
<comment type="catalytic activity">
    <reaction evidence="1 6">
        <text>ATP-dependent breakage, passage and rejoining of double-stranded DNA.</text>
        <dbReference type="EC" id="5.6.2.2"/>
    </reaction>
</comment>
<evidence type="ECO:0000259" key="9">
    <source>
        <dbReference type="PROSITE" id="PS52040"/>
    </source>
</evidence>
<evidence type="ECO:0000256" key="2">
    <source>
        <dbReference type="ARBA" id="ARBA00008263"/>
    </source>
</evidence>
<dbReference type="GO" id="GO:0005524">
    <property type="term" value="F:ATP binding"/>
    <property type="evidence" value="ECO:0007669"/>
    <property type="project" value="InterPro"/>
</dbReference>
<dbReference type="OrthoDB" id="9806486at2"/>
<reference evidence="10 11" key="1">
    <citation type="submission" date="2018-08" db="EMBL/GenBank/DDBJ databases">
        <title>Genomic Encyclopedia of Type Strains, Phase III (KMG-III): the genomes of soil and plant-associated and newly described type strains.</title>
        <authorList>
            <person name="Whitman W."/>
        </authorList>
    </citation>
    <scope>NUCLEOTIDE SEQUENCE [LARGE SCALE GENOMIC DNA]</scope>
    <source>
        <strain evidence="10 11">325-5</strain>
    </source>
</reference>
<dbReference type="NCBIfam" id="NF007209">
    <property type="entry name" value="PRK09631.1"/>
    <property type="match status" value="1"/>
</dbReference>
<dbReference type="AlphaFoldDB" id="A0A3D9RPL2"/>
<dbReference type="RefSeq" id="WP_115879505.1">
    <property type="nucleotide sequence ID" value="NZ_QTTQ01000010.1"/>
</dbReference>
<dbReference type="GO" id="GO:0006265">
    <property type="term" value="P:DNA topological change"/>
    <property type="evidence" value="ECO:0007669"/>
    <property type="project" value="UniProtKB-UniRule"/>
</dbReference>
<evidence type="ECO:0000313" key="11">
    <source>
        <dbReference type="Proteomes" id="UP000256429"/>
    </source>
</evidence>
<evidence type="ECO:0000256" key="1">
    <source>
        <dbReference type="ARBA" id="ARBA00000185"/>
    </source>
</evidence>
<dbReference type="InterPro" id="IPR013760">
    <property type="entry name" value="Topo_IIA-like_dom_sf"/>
</dbReference>
<proteinExistence type="inferred from homology"/>
<dbReference type="Pfam" id="PF00521">
    <property type="entry name" value="DNA_topoisoIV"/>
    <property type="match status" value="1"/>
</dbReference>
<evidence type="ECO:0000256" key="4">
    <source>
        <dbReference type="ARBA" id="ARBA00023125"/>
    </source>
</evidence>
<keyword evidence="5 6" id="KW-0413">Isomerase</keyword>
<dbReference type="GO" id="GO:0003918">
    <property type="term" value="F:DNA topoisomerase type II (double strand cut, ATP-hydrolyzing) activity"/>
    <property type="evidence" value="ECO:0007669"/>
    <property type="project" value="UniProtKB-EC"/>
</dbReference>
<protein>
    <submittedName>
        <fullName evidence="10">Topoisomerase-4 subunit A</fullName>
    </submittedName>
</protein>
<keyword evidence="7" id="KW-0175">Coiled coil</keyword>
<keyword evidence="3 6" id="KW-0799">Topoisomerase</keyword>
<comment type="similarity">
    <text evidence="2">Belongs to the type II topoisomerase GyrA/ParC subunit family.</text>
</comment>
<dbReference type="SUPFAM" id="SSF56719">
    <property type="entry name" value="Type II DNA topoisomerase"/>
    <property type="match status" value="1"/>
</dbReference>
<gene>
    <name evidence="10" type="ORF">BX611_1390</name>
</gene>
<dbReference type="SMART" id="SM00434">
    <property type="entry name" value="TOP4c"/>
    <property type="match status" value="1"/>
</dbReference>
<keyword evidence="4 6" id="KW-0238">DNA-binding</keyword>
<evidence type="ECO:0000256" key="5">
    <source>
        <dbReference type="ARBA" id="ARBA00023235"/>
    </source>
</evidence>
<evidence type="ECO:0000256" key="7">
    <source>
        <dbReference type="SAM" id="Coils"/>
    </source>
</evidence>
<keyword evidence="11" id="KW-1185">Reference proteome</keyword>
<dbReference type="EMBL" id="QTTQ01000010">
    <property type="protein sequence ID" value="REE81850.1"/>
    <property type="molecule type" value="Genomic_DNA"/>
</dbReference>
<name>A0A3D9RPL2_9FLAO</name>
<sequence>MQEENHEEINEEFGTQDTITKVTGMYKDWFLDYASYVILERAVPGIKDGFKPVQRRIMHSMKDLDDGRYNKVANIVGHTMQYHPHGDASIADAMVQIGQKDLLIDMQGNWGNILTGDRAAASRYIEARLSKFALDVVFNAKTTEWQASYDGRRKEPIDLPVKFPMLLAQGAEGIAVGLSTKILPHNFNELIDASIKHLKGRSFTLIPDFLTGGIADVSNYNDGKRGGKIRVRAKISQLDKKTLVINEIPFGTTTSSLIDSILKANDKGTIKIKQIEDNTAANVEILVHLPNGISPDKTIDALYAFTNCENSISPLCCVIDDNKPVFIGVSEILRLSTDHTVSLLKQELEIQLNELEEQWHFASLERIFIENRIYRDIEEEETWNGVIKAIDKGLQPHIKHLKRAITEEDIVRLTEIRIKKISKFDIDKAKQFIESLEEKIAEVKHHLANLIDFAIDYFKNLKTKYGKGKERLTEIRLFDDIVATKVVMRNTKLYVNREEGFVGTSLKRDEYVDDCADIDDVIIFRKDGVMMVTKVDAKTFVGKDIIHIAVFKKNDKRTVYNMIYRDGRSGPSYMKRFNVTGVTRDKEYDLTSGSKASVVLYFTANPNGEAETVTINLRAVGSVKKLKWDIDFSDLAIKGRSSKGNIVTKYAIKKIELKSEGVSTLKPRKIWFDETVQRLNVDDRGELLGEFKAEDRLLIINQKGIVKTVKPELTTHFDNDMIVLEKWIPEKPISAIYFDGEKERYYIKRFMIDNPNKEETIISEHPKSQLEIVSTDYRPMAEIVFSKRSLENMEVNLEEFIAVKGIKAQGNQLTTDKIKTINMLAPLPYEAIVIEDVEVNEEEVIDNENGETKNKSNDLNKNDEGQTTLF</sequence>
<evidence type="ECO:0000256" key="8">
    <source>
        <dbReference type="SAM" id="MobiDB-lite"/>
    </source>
</evidence>
<dbReference type="InterPro" id="IPR050220">
    <property type="entry name" value="Type_II_DNA_Topoisomerases"/>
</dbReference>
<feature type="domain" description="Topo IIA-type catalytic" evidence="9">
    <location>
        <begin position="43"/>
        <end position="441"/>
    </location>
</feature>
<evidence type="ECO:0000256" key="6">
    <source>
        <dbReference type="PROSITE-ProRule" id="PRU01384"/>
    </source>
</evidence>
<dbReference type="InterPro" id="IPR002205">
    <property type="entry name" value="Topo_IIA_dom_A"/>
</dbReference>
<feature type="compositionally biased region" description="Basic and acidic residues" evidence="8">
    <location>
        <begin position="850"/>
        <end position="864"/>
    </location>
</feature>
<accession>A0A3D9RPL2</accession>
<dbReference type="NCBIfam" id="NF009397">
    <property type="entry name" value="PRK12758.1"/>
    <property type="match status" value="1"/>
</dbReference>
<organism evidence="10 11">
    <name type="scientific">Lutibacter oceani</name>
    <dbReference type="NCBI Taxonomy" id="1853311"/>
    <lineage>
        <taxon>Bacteria</taxon>
        <taxon>Pseudomonadati</taxon>
        <taxon>Bacteroidota</taxon>
        <taxon>Flavobacteriia</taxon>
        <taxon>Flavobacteriales</taxon>
        <taxon>Flavobacteriaceae</taxon>
        <taxon>Lutibacter</taxon>
    </lineage>
</organism>
<dbReference type="PROSITE" id="PS52040">
    <property type="entry name" value="TOPO_IIA"/>
    <property type="match status" value="1"/>
</dbReference>
<feature type="active site" description="O-(5'-phospho-DNA)-tyrosine intermediate" evidence="6">
    <location>
        <position position="124"/>
    </location>
</feature>
<dbReference type="Gene3D" id="3.90.199.10">
    <property type="entry name" value="Topoisomerase II, domain 5"/>
    <property type="match status" value="1"/>
</dbReference>
<dbReference type="PANTHER" id="PTHR43493">
    <property type="entry name" value="DNA GYRASE/TOPOISOMERASE SUBUNIT A"/>
    <property type="match status" value="1"/>
</dbReference>
<dbReference type="PANTHER" id="PTHR43493:SF5">
    <property type="entry name" value="DNA GYRASE SUBUNIT A, CHLOROPLASTIC_MITOCHONDRIAL"/>
    <property type="match status" value="1"/>
</dbReference>
<dbReference type="InterPro" id="IPR013758">
    <property type="entry name" value="Topo_IIA_A/C_ab"/>
</dbReference>
<dbReference type="Gene3D" id="1.10.268.10">
    <property type="entry name" value="Topoisomerase, domain 3"/>
    <property type="match status" value="1"/>
</dbReference>